<dbReference type="SUPFAM" id="SSF48295">
    <property type="entry name" value="TrpR-like"/>
    <property type="match status" value="1"/>
</dbReference>
<dbReference type="EMBL" id="JBDPGJ010000003">
    <property type="protein sequence ID" value="MEX0406796.1"/>
    <property type="molecule type" value="Genomic_DNA"/>
</dbReference>
<dbReference type="PANTHER" id="PTHR10948:SF23">
    <property type="entry name" value="TRANSPOSASE INSI FOR INSERTION SEQUENCE ELEMENT IS30A-RELATED"/>
    <property type="match status" value="1"/>
</dbReference>
<reference evidence="2 3" key="1">
    <citation type="submission" date="2024-05" db="EMBL/GenBank/DDBJ databases">
        <authorList>
            <person name="Jiang F."/>
        </authorList>
    </citation>
    <scope>NUCLEOTIDE SEQUENCE [LARGE SCALE GENOMIC DNA]</scope>
    <source>
        <strain evidence="2 3">LZ166</strain>
    </source>
</reference>
<proteinExistence type="predicted"/>
<name>A0ABV3SJ42_9HYPH</name>
<dbReference type="InterPro" id="IPR036388">
    <property type="entry name" value="WH-like_DNA-bd_sf"/>
</dbReference>
<evidence type="ECO:0000313" key="2">
    <source>
        <dbReference type="EMBL" id="MEX0406796.1"/>
    </source>
</evidence>
<accession>A0ABV3SJ42</accession>
<dbReference type="Proteomes" id="UP001556692">
    <property type="component" value="Unassembled WGS sequence"/>
</dbReference>
<organism evidence="2 3">
    <name type="scientific">Aquibium pacificus</name>
    <dbReference type="NCBI Taxonomy" id="3153579"/>
    <lineage>
        <taxon>Bacteria</taxon>
        <taxon>Pseudomonadati</taxon>
        <taxon>Pseudomonadota</taxon>
        <taxon>Alphaproteobacteria</taxon>
        <taxon>Hyphomicrobiales</taxon>
        <taxon>Phyllobacteriaceae</taxon>
        <taxon>Aquibium</taxon>
    </lineage>
</organism>
<comment type="caution">
    <text evidence="2">The sequence shown here is derived from an EMBL/GenBank/DDBJ whole genome shotgun (WGS) entry which is preliminary data.</text>
</comment>
<dbReference type="Pfam" id="PF01527">
    <property type="entry name" value="HTH_Tnp_1"/>
    <property type="match status" value="1"/>
</dbReference>
<dbReference type="PANTHER" id="PTHR10948">
    <property type="entry name" value="TRANSPOSASE"/>
    <property type="match status" value="1"/>
</dbReference>
<dbReference type="SUPFAM" id="SSF53098">
    <property type="entry name" value="Ribonuclease H-like"/>
    <property type="match status" value="1"/>
</dbReference>
<dbReference type="InterPro" id="IPR036397">
    <property type="entry name" value="RNaseH_sf"/>
</dbReference>
<dbReference type="InterPro" id="IPR002514">
    <property type="entry name" value="Transposase_8"/>
</dbReference>
<dbReference type="Gene3D" id="1.10.10.10">
    <property type="entry name" value="Winged helix-like DNA-binding domain superfamily/Winged helix DNA-binding domain"/>
    <property type="match status" value="1"/>
</dbReference>
<keyword evidence="3" id="KW-1185">Reference proteome</keyword>
<dbReference type="Gene3D" id="3.30.420.10">
    <property type="entry name" value="Ribonuclease H-like superfamily/Ribonuclease H"/>
    <property type="match status" value="1"/>
</dbReference>
<sequence>MTISELTLKSSDPEPARRFEVFTGSGRRREWLPEEKARIVAESHEAGESVSAVARRYALSPQQLFAWRRAARMPLAESPAPEPLFCSGGGRGAEVGVGGHAAGEAAEAEGRARRRHDRTGSVTLDNDTSFARHMLLRGMLSAMTHSCDAYASWQKGGVENANGRIRRWLPRGTDLEELDEADIHEIAMTINLTPRKCLGYRSPVEAFLSELGRDVEIRFA</sequence>
<dbReference type="InterPro" id="IPR012337">
    <property type="entry name" value="RNaseH-like_sf"/>
</dbReference>
<evidence type="ECO:0000313" key="3">
    <source>
        <dbReference type="Proteomes" id="UP001556692"/>
    </source>
</evidence>
<dbReference type="InterPro" id="IPR051917">
    <property type="entry name" value="Transposase-Integrase"/>
</dbReference>
<dbReference type="RefSeq" id="WP_367954677.1">
    <property type="nucleotide sequence ID" value="NZ_JBDPGJ010000003.1"/>
</dbReference>
<evidence type="ECO:0000256" key="1">
    <source>
        <dbReference type="SAM" id="MobiDB-lite"/>
    </source>
</evidence>
<gene>
    <name evidence="2" type="ORF">ABGN05_14100</name>
</gene>
<protein>
    <submittedName>
        <fullName evidence="2">Transposase</fullName>
    </submittedName>
</protein>
<feature type="region of interest" description="Disordered" evidence="1">
    <location>
        <begin position="99"/>
        <end position="123"/>
    </location>
</feature>
<dbReference type="InterPro" id="IPR010921">
    <property type="entry name" value="Trp_repressor/repl_initiator"/>
</dbReference>